<dbReference type="AlphaFoldDB" id="A0A3L8S9R5"/>
<name>A0A3L8S9R5_CHLGU</name>
<evidence type="ECO:0000313" key="2">
    <source>
        <dbReference type="EMBL" id="RLV98562.1"/>
    </source>
</evidence>
<proteinExistence type="predicted"/>
<accession>A0A3L8S9R5</accession>
<feature type="non-terminal residue" evidence="2">
    <location>
        <position position="1"/>
    </location>
</feature>
<evidence type="ECO:0000256" key="1">
    <source>
        <dbReference type="SAM" id="MobiDB-lite"/>
    </source>
</evidence>
<feature type="compositionally biased region" description="Gly residues" evidence="1">
    <location>
        <begin position="44"/>
        <end position="55"/>
    </location>
</feature>
<dbReference type="Proteomes" id="UP000276834">
    <property type="component" value="Unassembled WGS sequence"/>
</dbReference>
<keyword evidence="3" id="KW-1185">Reference proteome</keyword>
<dbReference type="EMBL" id="QUSF01000040">
    <property type="protein sequence ID" value="RLV98562.1"/>
    <property type="molecule type" value="Genomic_DNA"/>
</dbReference>
<comment type="caution">
    <text evidence="2">The sequence shown here is derived from an EMBL/GenBank/DDBJ whole genome shotgun (WGS) entry which is preliminary data.</text>
</comment>
<feature type="region of interest" description="Disordered" evidence="1">
    <location>
        <begin position="1"/>
        <end position="64"/>
    </location>
</feature>
<gene>
    <name evidence="2" type="ORF">DV515_00010668</name>
</gene>
<protein>
    <submittedName>
        <fullName evidence="2">Uncharacterized protein</fullName>
    </submittedName>
</protein>
<sequence>RGPARPPPLPTAPPPLCRGEEEEAPLQRPAVHVRHFQPASAAGASGGRGRAGGAGSEPAASSAPLREGLRAPLQSWAHGRDAAAAGLLWGWRPSPRCDESAFPAGTVGKPLGGATRLGCRGRPVVAGQVATLRVARGPGSELPRCPCGVWACRRGHPAGTYSFIWLQKASASKEGEQRWDGFKQYLEKLQFLQGQYNAE</sequence>
<reference evidence="2 3" key="1">
    <citation type="journal article" date="2018" name="Proc. R. Soc. B">
        <title>A non-coding region near Follistatin controls head colour polymorphism in the Gouldian finch.</title>
        <authorList>
            <person name="Toomey M.B."/>
            <person name="Marques C.I."/>
            <person name="Andrade P."/>
            <person name="Araujo P.M."/>
            <person name="Sabatino S."/>
            <person name="Gazda M.A."/>
            <person name="Afonso S."/>
            <person name="Lopes R.J."/>
            <person name="Corbo J.C."/>
            <person name="Carneiro M."/>
        </authorList>
    </citation>
    <scope>NUCLEOTIDE SEQUENCE [LARGE SCALE GENOMIC DNA]</scope>
    <source>
        <strain evidence="2">Red01</strain>
        <tissue evidence="2">Muscle</tissue>
    </source>
</reference>
<evidence type="ECO:0000313" key="3">
    <source>
        <dbReference type="Proteomes" id="UP000276834"/>
    </source>
</evidence>
<feature type="compositionally biased region" description="Pro residues" evidence="1">
    <location>
        <begin position="1"/>
        <end position="16"/>
    </location>
</feature>
<organism evidence="2 3">
    <name type="scientific">Chloebia gouldiae</name>
    <name type="common">Gouldian finch</name>
    <name type="synonym">Erythrura gouldiae</name>
    <dbReference type="NCBI Taxonomy" id="44316"/>
    <lineage>
        <taxon>Eukaryota</taxon>
        <taxon>Metazoa</taxon>
        <taxon>Chordata</taxon>
        <taxon>Craniata</taxon>
        <taxon>Vertebrata</taxon>
        <taxon>Euteleostomi</taxon>
        <taxon>Archelosauria</taxon>
        <taxon>Archosauria</taxon>
        <taxon>Dinosauria</taxon>
        <taxon>Saurischia</taxon>
        <taxon>Theropoda</taxon>
        <taxon>Coelurosauria</taxon>
        <taxon>Aves</taxon>
        <taxon>Neognathae</taxon>
        <taxon>Neoaves</taxon>
        <taxon>Telluraves</taxon>
        <taxon>Australaves</taxon>
        <taxon>Passeriformes</taxon>
        <taxon>Passeroidea</taxon>
        <taxon>Passeridae</taxon>
        <taxon>Chloebia</taxon>
    </lineage>
</organism>